<evidence type="ECO:0000256" key="1">
    <source>
        <dbReference type="ARBA" id="ARBA00023172"/>
    </source>
</evidence>
<accession>A0A126PZX7</accession>
<name>A0A126PZX7_ALTMA</name>
<gene>
    <name evidence="3" type="ORF">AVL55_10505</name>
</gene>
<proteinExistence type="predicted"/>
<dbReference type="RefSeq" id="WP_061095101.1">
    <property type="nucleotide sequence ID" value="NZ_CP014323.1"/>
</dbReference>
<evidence type="ECO:0000313" key="3">
    <source>
        <dbReference type="EMBL" id="AMJ98563.1"/>
    </source>
</evidence>
<sequence>MNMSDENIDFKWRWNPPSLRTVKQPETLTPDEFLDMVERVDNEGVDPLIGLRNQCMLLTTYFSCFRAVEVSQWKVKEALYPDGSLMFVTRLRKEGTKGNYPAIAHIPNVREYREYLEKWLDARVKHRIGLAKQGSVEYRGLDPESHVFLSNWRGMWQPFSLTRKVSKGKEYKVATAVQNLLTKLYKDYGYKNSSSHAGRHSFARFAQRLLEKKKSPDTSRIIQTLLHHKTEEAQRDYTDVDFNHIRKVAQQMMPIPKKRGRPRKNDK</sequence>
<dbReference type="GO" id="GO:0003677">
    <property type="term" value="F:DNA binding"/>
    <property type="evidence" value="ECO:0007669"/>
    <property type="project" value="InterPro"/>
</dbReference>
<dbReference type="Proteomes" id="UP000063991">
    <property type="component" value="Chromosome"/>
</dbReference>
<dbReference type="Gene3D" id="1.10.443.10">
    <property type="entry name" value="Intergrase catalytic core"/>
    <property type="match status" value="1"/>
</dbReference>
<feature type="domain" description="Tyr recombinase" evidence="2">
    <location>
        <begin position="23"/>
        <end position="250"/>
    </location>
</feature>
<dbReference type="EMBL" id="CP014323">
    <property type="protein sequence ID" value="AMJ98563.1"/>
    <property type="molecule type" value="Genomic_DNA"/>
</dbReference>
<dbReference type="GO" id="GO:0015074">
    <property type="term" value="P:DNA integration"/>
    <property type="evidence" value="ECO:0007669"/>
    <property type="project" value="InterPro"/>
</dbReference>
<dbReference type="GO" id="GO:0006310">
    <property type="term" value="P:DNA recombination"/>
    <property type="evidence" value="ECO:0007669"/>
    <property type="project" value="UniProtKB-KW"/>
</dbReference>
<dbReference type="AlphaFoldDB" id="A0A126PZX7"/>
<dbReference type="InterPro" id="IPR002104">
    <property type="entry name" value="Integrase_catalytic"/>
</dbReference>
<keyword evidence="1" id="KW-0233">DNA recombination</keyword>
<dbReference type="OrthoDB" id="305957at2"/>
<dbReference type="PROSITE" id="PS51898">
    <property type="entry name" value="TYR_RECOMBINASE"/>
    <property type="match status" value="1"/>
</dbReference>
<dbReference type="SUPFAM" id="SSF56349">
    <property type="entry name" value="DNA breaking-rejoining enzymes"/>
    <property type="match status" value="1"/>
</dbReference>
<dbReference type="InterPro" id="IPR011010">
    <property type="entry name" value="DNA_brk_join_enz"/>
</dbReference>
<evidence type="ECO:0000313" key="4">
    <source>
        <dbReference type="Proteomes" id="UP000063991"/>
    </source>
</evidence>
<dbReference type="Pfam" id="PF00589">
    <property type="entry name" value="Phage_integrase"/>
    <property type="match status" value="1"/>
</dbReference>
<organism evidence="3 4">
    <name type="scientific">Alteromonas macleodii</name>
    <name type="common">Pseudoalteromonas macleodii</name>
    <dbReference type="NCBI Taxonomy" id="28108"/>
    <lineage>
        <taxon>Bacteria</taxon>
        <taxon>Pseudomonadati</taxon>
        <taxon>Pseudomonadota</taxon>
        <taxon>Gammaproteobacteria</taxon>
        <taxon>Alteromonadales</taxon>
        <taxon>Alteromonadaceae</taxon>
        <taxon>Alteromonas/Salinimonas group</taxon>
        <taxon>Alteromonas</taxon>
    </lineage>
</organism>
<dbReference type="InterPro" id="IPR013762">
    <property type="entry name" value="Integrase-like_cat_sf"/>
</dbReference>
<protein>
    <recommendedName>
        <fullName evidence="2">Tyr recombinase domain-containing protein</fullName>
    </recommendedName>
</protein>
<evidence type="ECO:0000259" key="2">
    <source>
        <dbReference type="PROSITE" id="PS51898"/>
    </source>
</evidence>
<reference evidence="3 4" key="1">
    <citation type="submission" date="2015-12" db="EMBL/GenBank/DDBJ databases">
        <authorList>
            <person name="Shamseldin A."/>
            <person name="Moawad H."/>
            <person name="Abd El-Rahim W.M."/>
            <person name="Sadowsky M.J."/>
        </authorList>
    </citation>
    <scope>NUCLEOTIDE SEQUENCE [LARGE SCALE GENOMIC DNA]</scope>
    <source>
        <strain evidence="3 4">D7</strain>
    </source>
</reference>